<protein>
    <submittedName>
        <fullName evidence="1">Uncharacterized protein</fullName>
    </submittedName>
</protein>
<evidence type="ECO:0000313" key="1">
    <source>
        <dbReference type="EMBL" id="WMT07911.1"/>
    </source>
</evidence>
<dbReference type="GeneID" id="39865025"/>
<dbReference type="EMBL" id="CP101873">
    <property type="protein sequence ID" value="WMT07911.1"/>
    <property type="molecule type" value="Genomic_DNA"/>
</dbReference>
<organism evidence="1 2">
    <name type="scientific">Natrinema thermotolerans</name>
    <dbReference type="NCBI Taxonomy" id="121872"/>
    <lineage>
        <taxon>Archaea</taxon>
        <taxon>Methanobacteriati</taxon>
        <taxon>Methanobacteriota</taxon>
        <taxon>Stenosarchaea group</taxon>
        <taxon>Halobacteria</taxon>
        <taxon>Halobacteriales</taxon>
        <taxon>Natrialbaceae</taxon>
        <taxon>Natrinema</taxon>
    </lineage>
</organism>
<keyword evidence="2" id="KW-1185">Reference proteome</keyword>
<sequence>MSEDGSDPEFDVLGTLLEGDLEEGEDESEVHQTCRRLIEDVWHKKYEREDIANARNHQWTESAYEAIDIDSSDSTPIGLLEELRGGTDFENNSRKLTELFLQQVNQVPNEIAVLDLLIFGRFSRGNDDFVTIIKTPYIDDAYNINPDAEDILTENEQVIREQTDKSLLYPRHDGVDEAIDDSKVQVFQKRGSSNWANYWYEFIDLEENEYPDELVETTFKERAAEGESDAVFSSYSEFDGTDLDEEFDTDGDLHSGDIAIQFAGERLKISIEKVKTDDRIQLARSDDGEEYYLILKDSDPEFPVGPSGSTNPLFEDISDLPVIQDLF</sequence>
<name>A0AAF0PB78_9EURY</name>
<dbReference type="RefSeq" id="WP_136396948.1">
    <property type="nucleotide sequence ID" value="NZ_CP101873.1"/>
</dbReference>
<proteinExistence type="predicted"/>
<evidence type="ECO:0000313" key="2">
    <source>
        <dbReference type="Proteomes" id="UP001224926"/>
    </source>
</evidence>
<dbReference type="Proteomes" id="UP001224926">
    <property type="component" value="Chromosome"/>
</dbReference>
<dbReference type="AlphaFoldDB" id="A0AAF0PB78"/>
<reference evidence="1 2" key="1">
    <citation type="submission" date="2022-07" db="EMBL/GenBank/DDBJ databases">
        <title>Two temperate virus in Haloterrigena jeotgali A29.</title>
        <authorList>
            <person name="Deng X."/>
        </authorList>
    </citation>
    <scope>NUCLEOTIDE SEQUENCE [LARGE SCALE GENOMIC DNA]</scope>
    <source>
        <strain evidence="1 2">A29</strain>
    </source>
</reference>
<accession>A0AAF0PB78</accession>
<gene>
    <name evidence="1" type="ORF">NP511_21390</name>
</gene>